<dbReference type="AlphaFoldDB" id="A0A9D2F5Y8"/>
<feature type="transmembrane region" description="Helical" evidence="1">
    <location>
        <begin position="6"/>
        <end position="28"/>
    </location>
</feature>
<organism evidence="2 3">
    <name type="scientific">Candidatus Enterococcus avicola</name>
    <dbReference type="NCBI Taxonomy" id="2838561"/>
    <lineage>
        <taxon>Bacteria</taxon>
        <taxon>Bacillati</taxon>
        <taxon>Bacillota</taxon>
        <taxon>Bacilli</taxon>
        <taxon>Lactobacillales</taxon>
        <taxon>Enterococcaceae</taxon>
        <taxon>Enterococcus</taxon>
    </lineage>
</organism>
<dbReference type="Proteomes" id="UP000824063">
    <property type="component" value="Unassembled WGS sequence"/>
</dbReference>
<reference evidence="2" key="2">
    <citation type="submission" date="2021-04" db="EMBL/GenBank/DDBJ databases">
        <authorList>
            <person name="Gilroy R."/>
        </authorList>
    </citation>
    <scope>NUCLEOTIDE SEQUENCE</scope>
    <source>
        <strain evidence="2">CHK172-16539</strain>
    </source>
</reference>
<name>A0A9D2F5Y8_9ENTE</name>
<keyword evidence="1" id="KW-1133">Transmembrane helix</keyword>
<evidence type="ECO:0000313" key="3">
    <source>
        <dbReference type="Proteomes" id="UP000824063"/>
    </source>
</evidence>
<gene>
    <name evidence="2" type="ORF">IAA20_04030</name>
</gene>
<keyword evidence="1" id="KW-0472">Membrane</keyword>
<comment type="caution">
    <text evidence="2">The sequence shown here is derived from an EMBL/GenBank/DDBJ whole genome shotgun (WGS) entry which is preliminary data.</text>
</comment>
<keyword evidence="1" id="KW-0812">Transmembrane</keyword>
<evidence type="ECO:0000256" key="1">
    <source>
        <dbReference type="SAM" id="Phobius"/>
    </source>
</evidence>
<dbReference type="EMBL" id="DXBN01000095">
    <property type="protein sequence ID" value="HIZ53095.1"/>
    <property type="molecule type" value="Genomic_DNA"/>
</dbReference>
<protein>
    <submittedName>
        <fullName evidence="2">Uncharacterized protein</fullName>
    </submittedName>
</protein>
<evidence type="ECO:0000313" key="2">
    <source>
        <dbReference type="EMBL" id="HIZ53095.1"/>
    </source>
</evidence>
<accession>A0A9D2F5Y8</accession>
<sequence length="128" mass="14729">MNTVLAFTYLLGLIGIIVGIAMLIFKIIKKRPKKVSVVITLVSLAVFIISMTFFNPNYVDRVNPENTDWDDYKTDLSFSDFERSPKDHDLDKTVMLVKILQVFPQNENGEKSYRALTIDSDDNEKDMF</sequence>
<feature type="non-terminal residue" evidence="2">
    <location>
        <position position="128"/>
    </location>
</feature>
<feature type="transmembrane region" description="Helical" evidence="1">
    <location>
        <begin position="35"/>
        <end position="54"/>
    </location>
</feature>
<reference evidence="2" key="1">
    <citation type="journal article" date="2021" name="PeerJ">
        <title>Extensive microbial diversity within the chicken gut microbiome revealed by metagenomics and culture.</title>
        <authorList>
            <person name="Gilroy R."/>
            <person name="Ravi A."/>
            <person name="Getino M."/>
            <person name="Pursley I."/>
            <person name="Horton D.L."/>
            <person name="Alikhan N.F."/>
            <person name="Baker D."/>
            <person name="Gharbi K."/>
            <person name="Hall N."/>
            <person name="Watson M."/>
            <person name="Adriaenssens E.M."/>
            <person name="Foster-Nyarko E."/>
            <person name="Jarju S."/>
            <person name="Secka A."/>
            <person name="Antonio M."/>
            <person name="Oren A."/>
            <person name="Chaudhuri R.R."/>
            <person name="La Ragione R."/>
            <person name="Hildebrand F."/>
            <person name="Pallen M.J."/>
        </authorList>
    </citation>
    <scope>NUCLEOTIDE SEQUENCE</scope>
    <source>
        <strain evidence="2">CHK172-16539</strain>
    </source>
</reference>
<proteinExistence type="predicted"/>